<evidence type="ECO:0000313" key="2">
    <source>
        <dbReference type="EMBL" id="DAD43198.1"/>
    </source>
</evidence>
<sequence>MLVTPNKRVRLLNMSRSCIPFLYSIFPSKPCFLILQNYMLASAPSPEAGAPSTKGSSGGSRISGDLTLIFLVGLSSVAAVFFF</sequence>
<gene>
    <name evidence="2" type="ORF">HUJ06_001428</name>
</gene>
<accession>A0A822ZN37</accession>
<feature type="transmembrane region" description="Helical" evidence="1">
    <location>
        <begin position="21"/>
        <end position="41"/>
    </location>
</feature>
<evidence type="ECO:0000256" key="1">
    <source>
        <dbReference type="SAM" id="Phobius"/>
    </source>
</evidence>
<dbReference type="AlphaFoldDB" id="A0A822ZN37"/>
<organism evidence="2 3">
    <name type="scientific">Nelumbo nucifera</name>
    <name type="common">Sacred lotus</name>
    <dbReference type="NCBI Taxonomy" id="4432"/>
    <lineage>
        <taxon>Eukaryota</taxon>
        <taxon>Viridiplantae</taxon>
        <taxon>Streptophyta</taxon>
        <taxon>Embryophyta</taxon>
        <taxon>Tracheophyta</taxon>
        <taxon>Spermatophyta</taxon>
        <taxon>Magnoliopsida</taxon>
        <taxon>Proteales</taxon>
        <taxon>Nelumbonaceae</taxon>
        <taxon>Nelumbo</taxon>
    </lineage>
</organism>
<dbReference type="Proteomes" id="UP000607653">
    <property type="component" value="Unassembled WGS sequence"/>
</dbReference>
<name>A0A822ZN37_NELNU</name>
<evidence type="ECO:0000313" key="3">
    <source>
        <dbReference type="Proteomes" id="UP000607653"/>
    </source>
</evidence>
<keyword evidence="1" id="KW-1133">Transmembrane helix</keyword>
<proteinExistence type="predicted"/>
<reference evidence="2 3" key="1">
    <citation type="journal article" date="2020" name="Mol. Biol. Evol.">
        <title>Distinct Expression and Methylation Patterns for Genes with Different Fates following a Single Whole-Genome Duplication in Flowering Plants.</title>
        <authorList>
            <person name="Shi T."/>
            <person name="Rahmani R.S."/>
            <person name="Gugger P.F."/>
            <person name="Wang M."/>
            <person name="Li H."/>
            <person name="Zhang Y."/>
            <person name="Li Z."/>
            <person name="Wang Q."/>
            <person name="Van de Peer Y."/>
            <person name="Marchal K."/>
            <person name="Chen J."/>
        </authorList>
    </citation>
    <scope>NUCLEOTIDE SEQUENCE [LARGE SCALE GENOMIC DNA]</scope>
    <source>
        <tissue evidence="2">Leaf</tissue>
    </source>
</reference>
<comment type="caution">
    <text evidence="2">The sequence shown here is derived from an EMBL/GenBank/DDBJ whole genome shotgun (WGS) entry which is preliminary data.</text>
</comment>
<protein>
    <submittedName>
        <fullName evidence="2">Uncharacterized protein</fullName>
    </submittedName>
</protein>
<keyword evidence="1" id="KW-0472">Membrane</keyword>
<keyword evidence="1" id="KW-0812">Transmembrane</keyword>
<dbReference type="EMBL" id="DUZY01000006">
    <property type="protein sequence ID" value="DAD43198.1"/>
    <property type="molecule type" value="Genomic_DNA"/>
</dbReference>
<feature type="transmembrane region" description="Helical" evidence="1">
    <location>
        <begin position="61"/>
        <end position="82"/>
    </location>
</feature>
<keyword evidence="3" id="KW-1185">Reference proteome</keyword>